<evidence type="ECO:0008006" key="4">
    <source>
        <dbReference type="Google" id="ProtNLM"/>
    </source>
</evidence>
<dbReference type="RefSeq" id="WP_058356115.1">
    <property type="nucleotide sequence ID" value="NZ_CABKVG010000008.1"/>
</dbReference>
<evidence type="ECO:0000313" key="3">
    <source>
        <dbReference type="Proteomes" id="UP000832011"/>
    </source>
</evidence>
<organism evidence="2 3">
    <name type="scientific">Vitreoscilla massiliensis</name>
    <dbReference type="NCBI Taxonomy" id="1689272"/>
    <lineage>
        <taxon>Bacteria</taxon>
        <taxon>Pseudomonadati</taxon>
        <taxon>Pseudomonadota</taxon>
        <taxon>Betaproteobacteria</taxon>
        <taxon>Neisseriales</taxon>
        <taxon>Neisseriaceae</taxon>
        <taxon>Vitreoscilla</taxon>
    </lineage>
</organism>
<evidence type="ECO:0000256" key="1">
    <source>
        <dbReference type="SAM" id="SignalP"/>
    </source>
</evidence>
<name>A0ABY4E2H3_9NEIS</name>
<keyword evidence="3" id="KW-1185">Reference proteome</keyword>
<dbReference type="Proteomes" id="UP000832011">
    <property type="component" value="Chromosome"/>
</dbReference>
<feature type="signal peptide" evidence="1">
    <location>
        <begin position="1"/>
        <end position="26"/>
    </location>
</feature>
<gene>
    <name evidence="2" type="ORF">LVJ82_03050</name>
</gene>
<evidence type="ECO:0000313" key="2">
    <source>
        <dbReference type="EMBL" id="UOO89980.1"/>
    </source>
</evidence>
<feature type="chain" id="PRO_5046486163" description="PepSY domain-containing protein" evidence="1">
    <location>
        <begin position="27"/>
        <end position="133"/>
    </location>
</feature>
<protein>
    <recommendedName>
        <fullName evidence="4">PepSY domain-containing protein</fullName>
    </recommendedName>
</protein>
<reference evidence="2 3" key="1">
    <citation type="journal article" date="2022" name="Res Sq">
        <title>Evolution of multicellular longitudinally dividing oral cavity symbionts (Neisseriaceae).</title>
        <authorList>
            <person name="Nyongesa S."/>
            <person name="Weber P."/>
            <person name="Bernet E."/>
            <person name="Pullido F."/>
            <person name="Nieckarz M."/>
            <person name="Delaby M."/>
            <person name="Nieves C."/>
            <person name="Viehboeck T."/>
            <person name="Krause N."/>
            <person name="Rivera-Millot A."/>
            <person name="Nakamura A."/>
            <person name="Vischer N."/>
            <person name="VanNieuwenhze M."/>
            <person name="Brun Y."/>
            <person name="Cava F."/>
            <person name="Bulgheresi S."/>
            <person name="Veyrier F."/>
        </authorList>
    </citation>
    <scope>NUCLEOTIDE SEQUENCE [LARGE SCALE GENOMIC DNA]</scope>
    <source>
        <strain evidence="2 3">SN4</strain>
    </source>
</reference>
<accession>A0ABY4E2H3</accession>
<proteinExistence type="predicted"/>
<keyword evidence="1" id="KW-0732">Signal</keyword>
<sequence>MHMKPQLFCTLLLSSALLVCSYSSHAAAPVCKEVASGEMESTTTCTYAGMSQAQAYDAWRAEVDGGMYVREQFPEQKITDTMPENNEEGLVQVEYENKNKVWLMELGYQGGTTRVKVSSKGADATVVTVLSAD</sequence>
<dbReference type="EMBL" id="CP091511">
    <property type="protein sequence ID" value="UOO89980.1"/>
    <property type="molecule type" value="Genomic_DNA"/>
</dbReference>